<dbReference type="GO" id="GO:0043571">
    <property type="term" value="P:maintenance of CRISPR repeat elements"/>
    <property type="evidence" value="ECO:0007669"/>
    <property type="project" value="InterPro"/>
</dbReference>
<dbReference type="EMBL" id="LPZR01000171">
    <property type="protein sequence ID" value="KYO51561.1"/>
    <property type="molecule type" value="Genomic_DNA"/>
</dbReference>
<dbReference type="Proteomes" id="UP000075787">
    <property type="component" value="Unassembled WGS sequence"/>
</dbReference>
<dbReference type="InterPro" id="IPR013422">
    <property type="entry name" value="CRISPR-assoc_prot_Cas5_N"/>
</dbReference>
<dbReference type="Gene3D" id="3.30.70.2660">
    <property type="match status" value="1"/>
</dbReference>
<dbReference type="AlphaFoldDB" id="A0A162KLJ7"/>
<dbReference type="GO" id="GO:0051607">
    <property type="term" value="P:defense response to virus"/>
    <property type="evidence" value="ECO:0007669"/>
    <property type="project" value="UniProtKB-KW"/>
</dbReference>
<sequence length="259" mass="27875">MTPAGHDWLVLRLEAPMVAFGGVAIDQVGVTRDFPAASMLTGLIGNALGWHRTDTTRHQNLQDRLIFAARRDAEPVPARLTDMQNAQLGKTDRGWTTWGQPEGRDGASYAAPHRRQRDYLADLCVTVVLRLADRPEDRGPGADSLHIEEIEAAFHRPARPLFIGRKPCLPVGPIAQGRVRAATAHAALGCVPAVYTSGDCRALWPVGDGPSDRPDADRVVALADLRNWLTGLHGGTRMVVEGRVTAQMAPAAVQQGGAP</sequence>
<evidence type="ECO:0000313" key="3">
    <source>
        <dbReference type="Proteomes" id="UP000075787"/>
    </source>
</evidence>
<proteinExistence type="predicted"/>
<reference evidence="2 3" key="1">
    <citation type="submission" date="2015-12" db="EMBL/GenBank/DDBJ databases">
        <title>Genome sequence of Tistrella mobilis MCCC 1A02139.</title>
        <authorList>
            <person name="Lu L."/>
            <person name="Lai Q."/>
            <person name="Shao Z."/>
            <person name="Qian P."/>
        </authorList>
    </citation>
    <scope>NUCLEOTIDE SEQUENCE [LARGE SCALE GENOMIC DNA]</scope>
    <source>
        <strain evidence="2 3">MCCC 1A02139</strain>
    </source>
</reference>
<evidence type="ECO:0000313" key="2">
    <source>
        <dbReference type="EMBL" id="KYO51561.1"/>
    </source>
</evidence>
<dbReference type="NCBIfam" id="TIGR02593">
    <property type="entry name" value="CRISPR_cas5"/>
    <property type="match status" value="1"/>
</dbReference>
<dbReference type="NCBIfam" id="TIGR01868">
    <property type="entry name" value="casD_Cas5e"/>
    <property type="match status" value="1"/>
</dbReference>
<accession>A0A162KLJ7</accession>
<dbReference type="GeneID" id="97239852"/>
<evidence type="ECO:0000256" key="1">
    <source>
        <dbReference type="ARBA" id="ARBA00023118"/>
    </source>
</evidence>
<dbReference type="RefSeq" id="WP_062766039.1">
    <property type="nucleotide sequence ID" value="NZ_CP121044.1"/>
</dbReference>
<dbReference type="GO" id="GO:0003723">
    <property type="term" value="F:RNA binding"/>
    <property type="evidence" value="ECO:0007669"/>
    <property type="project" value="InterPro"/>
</dbReference>
<keyword evidence="1" id="KW-0051">Antiviral defense</keyword>
<protein>
    <submittedName>
        <fullName evidence="2">Type I-E CRISPR-associated protein Cas5/CasD</fullName>
    </submittedName>
</protein>
<name>A0A162KLJ7_9PROT</name>
<dbReference type="InterPro" id="IPR021124">
    <property type="entry name" value="CRISPR-assoc_prot_Cas5"/>
</dbReference>
<gene>
    <name evidence="2" type="ORF">AUP44_08560</name>
</gene>
<dbReference type="OrthoDB" id="5704083at2"/>
<dbReference type="Pfam" id="PF09704">
    <property type="entry name" value="Cas_Cas5d"/>
    <property type="match status" value="1"/>
</dbReference>
<dbReference type="InterPro" id="IPR010147">
    <property type="entry name" value="CRISPR-assoc_prot_CasD"/>
</dbReference>
<dbReference type="CDD" id="cd09756">
    <property type="entry name" value="Cas5_I-E"/>
    <property type="match status" value="1"/>
</dbReference>
<comment type="caution">
    <text evidence="2">The sequence shown here is derived from an EMBL/GenBank/DDBJ whole genome shotgun (WGS) entry which is preliminary data.</text>
</comment>
<organism evidence="2 3">
    <name type="scientific">Tistrella mobilis</name>
    <dbReference type="NCBI Taxonomy" id="171437"/>
    <lineage>
        <taxon>Bacteria</taxon>
        <taxon>Pseudomonadati</taxon>
        <taxon>Pseudomonadota</taxon>
        <taxon>Alphaproteobacteria</taxon>
        <taxon>Geminicoccales</taxon>
        <taxon>Geminicoccaceae</taxon>
        <taxon>Tistrella</taxon>
    </lineage>
</organism>